<gene>
    <name evidence="2" type="ORF">MGAL_10B083274</name>
</gene>
<feature type="compositionally biased region" description="Basic and acidic residues" evidence="1">
    <location>
        <begin position="88"/>
        <end position="99"/>
    </location>
</feature>
<name>A0A8B6G5E7_MYTGA</name>
<dbReference type="OrthoDB" id="6189070at2759"/>
<protein>
    <submittedName>
        <fullName evidence="2">Uncharacterized protein</fullName>
    </submittedName>
</protein>
<dbReference type="AlphaFoldDB" id="A0A8B6G5E7"/>
<reference evidence="2" key="1">
    <citation type="submission" date="2018-11" db="EMBL/GenBank/DDBJ databases">
        <authorList>
            <person name="Alioto T."/>
            <person name="Alioto T."/>
        </authorList>
    </citation>
    <scope>NUCLEOTIDE SEQUENCE</scope>
</reference>
<proteinExistence type="predicted"/>
<organism evidence="2 3">
    <name type="scientific">Mytilus galloprovincialis</name>
    <name type="common">Mediterranean mussel</name>
    <dbReference type="NCBI Taxonomy" id="29158"/>
    <lineage>
        <taxon>Eukaryota</taxon>
        <taxon>Metazoa</taxon>
        <taxon>Spiralia</taxon>
        <taxon>Lophotrochozoa</taxon>
        <taxon>Mollusca</taxon>
        <taxon>Bivalvia</taxon>
        <taxon>Autobranchia</taxon>
        <taxon>Pteriomorphia</taxon>
        <taxon>Mytilida</taxon>
        <taxon>Mytiloidea</taxon>
        <taxon>Mytilidae</taxon>
        <taxon>Mytilinae</taxon>
        <taxon>Mytilus</taxon>
    </lineage>
</organism>
<accession>A0A8B6G5E7</accession>
<dbReference type="Proteomes" id="UP000596742">
    <property type="component" value="Unassembled WGS sequence"/>
</dbReference>
<keyword evidence="3" id="KW-1185">Reference proteome</keyword>
<dbReference type="Gene3D" id="2.30.30.140">
    <property type="match status" value="1"/>
</dbReference>
<evidence type="ECO:0000313" key="2">
    <source>
        <dbReference type="EMBL" id="VDI58925.1"/>
    </source>
</evidence>
<feature type="region of interest" description="Disordered" evidence="1">
    <location>
        <begin position="202"/>
        <end position="275"/>
    </location>
</feature>
<feature type="compositionally biased region" description="Low complexity" evidence="1">
    <location>
        <begin position="203"/>
        <end position="254"/>
    </location>
</feature>
<feature type="compositionally biased region" description="Polar residues" evidence="1">
    <location>
        <begin position="365"/>
        <end position="381"/>
    </location>
</feature>
<feature type="compositionally biased region" description="Basic and acidic residues" evidence="1">
    <location>
        <begin position="137"/>
        <end position="161"/>
    </location>
</feature>
<evidence type="ECO:0000256" key="1">
    <source>
        <dbReference type="SAM" id="MobiDB-lite"/>
    </source>
</evidence>
<feature type="region of interest" description="Disordered" evidence="1">
    <location>
        <begin position="32"/>
        <end position="65"/>
    </location>
</feature>
<sequence>MSTNNMNTKRRVKLPGRFSGEEKWFVVRFDSDQELSSPLQPNQIEDGQSGETGEDKRFQVGDQVEAPWIDGILYPGKIEFESEKKEDCLKYKHDKESKKKVQKRKKKDQNGEDEERPAADSLKKRKKKDQNIEDEERPAADSIKKRKKENNEQKKKTEAARKQTAIETAQELFKNRLKEKITALHDVSVSKNLTSVSIINTCTAPSTSTNSTLTASSTVTNSTAAPSTVTNSTSSSTVTNSQAQASFMSQSSPAYEPISPPKDTPPSQACPVDASLPAPSSRAFTFPSPYSSYPPFFYPMFGPNKSAYPVFGDFGMIPNMSPGQKINQCMSSEPPPSISDNSTTLLKLNVTPRNEENDFQCSNVESQSMSQCNNNPITTQSDDAEYLESSDKNQSLSQTASNPTSFLSVLSDNGCGECLLKDTEINSYKSYQRQQDSDIIYWKNEAMKFKAQLEVFQQKEPSSSPLGNVGKENTDVSNHYMPSRGICVEKCIYAVAESPEQIPQGFVKFTDGHSIFVEAKWLANTQSLFRGKTKPHCLKLVINGFYEPSELRKHNSNDAVEDPCWSSFERAISSSPQSIYGYQRFARSSPQTIYGYQMFARSSPQTIYGYQGFARSSPQTIYMAITSLPEVHRKLYMAIRGSPEVHRKLYIAIQGSPEDHQKQNMVIRGLPQGYRKLI</sequence>
<dbReference type="EMBL" id="UYJE01007896">
    <property type="protein sequence ID" value="VDI58925.1"/>
    <property type="molecule type" value="Genomic_DNA"/>
</dbReference>
<feature type="region of interest" description="Disordered" evidence="1">
    <location>
        <begin position="365"/>
        <end position="400"/>
    </location>
</feature>
<comment type="caution">
    <text evidence="2">The sequence shown here is derived from an EMBL/GenBank/DDBJ whole genome shotgun (WGS) entry which is preliminary data.</text>
</comment>
<feature type="region of interest" description="Disordered" evidence="1">
    <location>
        <begin position="88"/>
        <end position="163"/>
    </location>
</feature>
<feature type="compositionally biased region" description="Polar residues" evidence="1">
    <location>
        <begin position="34"/>
        <end position="51"/>
    </location>
</feature>
<evidence type="ECO:0000313" key="3">
    <source>
        <dbReference type="Proteomes" id="UP000596742"/>
    </source>
</evidence>